<dbReference type="PANTHER" id="PTHR21068:SF43">
    <property type="entry name" value="SPARTIN"/>
    <property type="match status" value="1"/>
</dbReference>
<evidence type="ECO:0000313" key="3">
    <source>
        <dbReference type="Proteomes" id="UP000275078"/>
    </source>
</evidence>
<feature type="non-terminal residue" evidence="2">
    <location>
        <position position="228"/>
    </location>
</feature>
<dbReference type="Pfam" id="PF06911">
    <property type="entry name" value="Senescence"/>
    <property type="match status" value="1"/>
</dbReference>
<dbReference type="AlphaFoldDB" id="A0A3N4HL24"/>
<feature type="domain" description="Senescence" evidence="1">
    <location>
        <begin position="36"/>
        <end position="218"/>
    </location>
</feature>
<feature type="non-terminal residue" evidence="2">
    <location>
        <position position="1"/>
    </location>
</feature>
<accession>A0A3N4HL24</accession>
<dbReference type="InterPro" id="IPR045036">
    <property type="entry name" value="Spartin-like"/>
</dbReference>
<name>A0A3N4HL24_ASCIM</name>
<dbReference type="Proteomes" id="UP000275078">
    <property type="component" value="Unassembled WGS sequence"/>
</dbReference>
<reference evidence="2 3" key="1">
    <citation type="journal article" date="2018" name="Nat. Ecol. Evol.">
        <title>Pezizomycetes genomes reveal the molecular basis of ectomycorrhizal truffle lifestyle.</title>
        <authorList>
            <person name="Murat C."/>
            <person name="Payen T."/>
            <person name="Noel B."/>
            <person name="Kuo A."/>
            <person name="Morin E."/>
            <person name="Chen J."/>
            <person name="Kohler A."/>
            <person name="Krizsan K."/>
            <person name="Balestrini R."/>
            <person name="Da Silva C."/>
            <person name="Montanini B."/>
            <person name="Hainaut M."/>
            <person name="Levati E."/>
            <person name="Barry K.W."/>
            <person name="Belfiori B."/>
            <person name="Cichocki N."/>
            <person name="Clum A."/>
            <person name="Dockter R.B."/>
            <person name="Fauchery L."/>
            <person name="Guy J."/>
            <person name="Iotti M."/>
            <person name="Le Tacon F."/>
            <person name="Lindquist E.A."/>
            <person name="Lipzen A."/>
            <person name="Malagnac F."/>
            <person name="Mello A."/>
            <person name="Molinier V."/>
            <person name="Miyauchi S."/>
            <person name="Poulain J."/>
            <person name="Riccioni C."/>
            <person name="Rubini A."/>
            <person name="Sitrit Y."/>
            <person name="Splivallo R."/>
            <person name="Traeger S."/>
            <person name="Wang M."/>
            <person name="Zifcakova L."/>
            <person name="Wipf D."/>
            <person name="Zambonelli A."/>
            <person name="Paolocci F."/>
            <person name="Nowrousian M."/>
            <person name="Ottonello S."/>
            <person name="Baldrian P."/>
            <person name="Spatafora J.W."/>
            <person name="Henrissat B."/>
            <person name="Nagy L.G."/>
            <person name="Aury J.M."/>
            <person name="Wincker P."/>
            <person name="Grigoriev I.V."/>
            <person name="Bonfante P."/>
            <person name="Martin F.M."/>
        </authorList>
    </citation>
    <scope>NUCLEOTIDE SEQUENCE [LARGE SCALE GENOMIC DNA]</scope>
    <source>
        <strain evidence="2 3">RN42</strain>
    </source>
</reference>
<evidence type="ECO:0000259" key="1">
    <source>
        <dbReference type="Pfam" id="PF06911"/>
    </source>
</evidence>
<evidence type="ECO:0000313" key="2">
    <source>
        <dbReference type="EMBL" id="RPA72821.1"/>
    </source>
</evidence>
<dbReference type="GO" id="GO:0005886">
    <property type="term" value="C:plasma membrane"/>
    <property type="evidence" value="ECO:0007669"/>
    <property type="project" value="TreeGrafter"/>
</dbReference>
<keyword evidence="3" id="KW-1185">Reference proteome</keyword>
<dbReference type="InterPro" id="IPR009686">
    <property type="entry name" value="Senescence/spartin_C"/>
</dbReference>
<dbReference type="GO" id="GO:0051301">
    <property type="term" value="P:cell division"/>
    <property type="evidence" value="ECO:0007669"/>
    <property type="project" value="TreeGrafter"/>
</dbReference>
<dbReference type="PANTHER" id="PTHR21068">
    <property type="entry name" value="SPARTIN"/>
    <property type="match status" value="1"/>
</dbReference>
<dbReference type="OrthoDB" id="20821at2759"/>
<gene>
    <name evidence="2" type="ORF">BJ508DRAFT_185050</name>
</gene>
<sequence length="228" mass="23713">DPVEIIMPTTPGAPVIVQPAPDDYLRDALNPAYSKSSIVNASILASRFIVTTSEYISSAMLTQADRFTRTTQPRSQPMTFSPTAHTRIQQFHNFTGSAAKFSANTVGVVTSLAQNVGAKLGGKDAPRPGSRAVIDGKKPGILNKSLIAFGTVADGVETAAKHLLGSTVVASTTVVGHRYGDEARQVAHGIGSGVKNVGLVYVDASGVSRRAVVKSVAKGMVVGRVRGG</sequence>
<proteinExistence type="predicted"/>
<dbReference type="STRING" id="1160509.A0A3N4HL24"/>
<organism evidence="2 3">
    <name type="scientific">Ascobolus immersus RN42</name>
    <dbReference type="NCBI Taxonomy" id="1160509"/>
    <lineage>
        <taxon>Eukaryota</taxon>
        <taxon>Fungi</taxon>
        <taxon>Dikarya</taxon>
        <taxon>Ascomycota</taxon>
        <taxon>Pezizomycotina</taxon>
        <taxon>Pezizomycetes</taxon>
        <taxon>Pezizales</taxon>
        <taxon>Ascobolaceae</taxon>
        <taxon>Ascobolus</taxon>
    </lineage>
</organism>
<dbReference type="EMBL" id="ML119844">
    <property type="protein sequence ID" value="RPA72821.1"/>
    <property type="molecule type" value="Genomic_DNA"/>
</dbReference>
<protein>
    <recommendedName>
        <fullName evidence="1">Senescence domain-containing protein</fullName>
    </recommendedName>
</protein>